<keyword evidence="2" id="KW-1185">Reference proteome</keyword>
<reference evidence="1 2" key="1">
    <citation type="submission" date="2018-11" db="EMBL/GenBank/DDBJ databases">
        <authorList>
            <consortium name="Pathogen Informatics"/>
        </authorList>
    </citation>
    <scope>NUCLEOTIDE SEQUENCE [LARGE SCALE GENOMIC DNA]</scope>
    <source>
        <strain evidence="1 2">MHpl1</strain>
    </source>
</reference>
<name>A0A3P7WUU2_HAEPC</name>
<protein>
    <submittedName>
        <fullName evidence="1">Uncharacterized protein</fullName>
    </submittedName>
</protein>
<sequence>MRLSAISGAIALNRATLLASLPPLCSINIAKTFSLSSSRVNAVHKVLNGPLKKFSISLNGMSSEAASRTAKWRRSIVIEVFHKYVAFQRVTLAEFSRIVNTLQECFKEFH</sequence>
<dbReference type="AlphaFoldDB" id="A0A3P7WUU2"/>
<gene>
    <name evidence="1" type="ORF">HPLM_LOCUS12685</name>
</gene>
<proteinExistence type="predicted"/>
<evidence type="ECO:0000313" key="2">
    <source>
        <dbReference type="Proteomes" id="UP000268014"/>
    </source>
</evidence>
<dbReference type="Proteomes" id="UP000268014">
    <property type="component" value="Unassembled WGS sequence"/>
</dbReference>
<organism evidence="1 2">
    <name type="scientific">Haemonchus placei</name>
    <name type="common">Barber's pole worm</name>
    <dbReference type="NCBI Taxonomy" id="6290"/>
    <lineage>
        <taxon>Eukaryota</taxon>
        <taxon>Metazoa</taxon>
        <taxon>Ecdysozoa</taxon>
        <taxon>Nematoda</taxon>
        <taxon>Chromadorea</taxon>
        <taxon>Rhabditida</taxon>
        <taxon>Rhabditina</taxon>
        <taxon>Rhabditomorpha</taxon>
        <taxon>Strongyloidea</taxon>
        <taxon>Trichostrongylidae</taxon>
        <taxon>Haemonchus</taxon>
    </lineage>
</organism>
<dbReference type="EMBL" id="UZAF01017940">
    <property type="protein sequence ID" value="VDO46373.1"/>
    <property type="molecule type" value="Genomic_DNA"/>
</dbReference>
<evidence type="ECO:0000313" key="1">
    <source>
        <dbReference type="EMBL" id="VDO46373.1"/>
    </source>
</evidence>
<accession>A0A3P7WUU2</accession>